<comment type="caution">
    <text evidence="3">The sequence shown here is derived from an EMBL/GenBank/DDBJ whole genome shotgun (WGS) entry which is preliminary data.</text>
</comment>
<protein>
    <recommendedName>
        <fullName evidence="5">Integral membrane protein</fullName>
    </recommendedName>
</protein>
<dbReference type="EMBL" id="BMQQ01000013">
    <property type="protein sequence ID" value="GGT39323.1"/>
    <property type="molecule type" value="Genomic_DNA"/>
</dbReference>
<feature type="transmembrane region" description="Helical" evidence="2">
    <location>
        <begin position="135"/>
        <end position="155"/>
    </location>
</feature>
<keyword evidence="2" id="KW-0812">Transmembrane</keyword>
<feature type="transmembrane region" description="Helical" evidence="2">
    <location>
        <begin position="46"/>
        <end position="69"/>
    </location>
</feature>
<feature type="region of interest" description="Disordered" evidence="1">
    <location>
        <begin position="1"/>
        <end position="42"/>
    </location>
</feature>
<evidence type="ECO:0000256" key="2">
    <source>
        <dbReference type="SAM" id="Phobius"/>
    </source>
</evidence>
<evidence type="ECO:0008006" key="5">
    <source>
        <dbReference type="Google" id="ProtNLM"/>
    </source>
</evidence>
<gene>
    <name evidence="3" type="ORF">GCM10014713_36270</name>
</gene>
<sequence length="171" mass="17017">MAARVPTERYPSPARSGTWAAHGGYPAGVSSTQQNTPETAPRPARLTAAAAVTGLEALALFAGGVYILVTALTGTPDGLTQAVTGGATLIALGLIPLAAARGLLKARSWARGPAIITQILALPVAWQLLQATSVMIPAGIALAVIAVTGLVLLVNPATTQALGIKGPGADA</sequence>
<name>A0A918LRD8_9ACTN</name>
<reference evidence="3" key="2">
    <citation type="submission" date="2020-09" db="EMBL/GenBank/DDBJ databases">
        <authorList>
            <person name="Sun Q."/>
            <person name="Ohkuma M."/>
        </authorList>
    </citation>
    <scope>NUCLEOTIDE SEQUENCE</scope>
    <source>
        <strain evidence="3">JCM 3172</strain>
    </source>
</reference>
<keyword evidence="2" id="KW-0472">Membrane</keyword>
<dbReference type="Proteomes" id="UP000619486">
    <property type="component" value="Unassembled WGS sequence"/>
</dbReference>
<keyword evidence="4" id="KW-1185">Reference proteome</keyword>
<feature type="compositionally biased region" description="Polar residues" evidence="1">
    <location>
        <begin position="29"/>
        <end position="38"/>
    </location>
</feature>
<reference evidence="3" key="1">
    <citation type="journal article" date="2014" name="Int. J. Syst. Evol. Microbiol.">
        <title>Complete genome sequence of Corynebacterium casei LMG S-19264T (=DSM 44701T), isolated from a smear-ripened cheese.</title>
        <authorList>
            <consortium name="US DOE Joint Genome Institute (JGI-PGF)"/>
            <person name="Walter F."/>
            <person name="Albersmeier A."/>
            <person name="Kalinowski J."/>
            <person name="Ruckert C."/>
        </authorList>
    </citation>
    <scope>NUCLEOTIDE SEQUENCE</scope>
    <source>
        <strain evidence="3">JCM 3172</strain>
    </source>
</reference>
<feature type="transmembrane region" description="Helical" evidence="2">
    <location>
        <begin position="81"/>
        <end position="100"/>
    </location>
</feature>
<evidence type="ECO:0000256" key="1">
    <source>
        <dbReference type="SAM" id="MobiDB-lite"/>
    </source>
</evidence>
<proteinExistence type="predicted"/>
<organism evidence="3 4">
    <name type="scientific">Streptomyces purpureus</name>
    <dbReference type="NCBI Taxonomy" id="1951"/>
    <lineage>
        <taxon>Bacteria</taxon>
        <taxon>Bacillati</taxon>
        <taxon>Actinomycetota</taxon>
        <taxon>Actinomycetes</taxon>
        <taxon>Kitasatosporales</taxon>
        <taxon>Streptomycetaceae</taxon>
        <taxon>Streptomyces</taxon>
    </lineage>
</organism>
<evidence type="ECO:0000313" key="3">
    <source>
        <dbReference type="EMBL" id="GGT39323.1"/>
    </source>
</evidence>
<feature type="transmembrane region" description="Helical" evidence="2">
    <location>
        <begin position="112"/>
        <end position="129"/>
    </location>
</feature>
<keyword evidence="2" id="KW-1133">Transmembrane helix</keyword>
<evidence type="ECO:0000313" key="4">
    <source>
        <dbReference type="Proteomes" id="UP000619486"/>
    </source>
</evidence>
<accession>A0A918LRD8</accession>
<dbReference type="AlphaFoldDB" id="A0A918LRD8"/>